<gene>
    <name evidence="2" type="ORF">PROFUN_06253</name>
</gene>
<dbReference type="Gene3D" id="3.40.50.1820">
    <property type="entry name" value="alpha/beta hydrolase"/>
    <property type="match status" value="1"/>
</dbReference>
<dbReference type="STRING" id="1890364.A0A2P6NE86"/>
<feature type="domain" description="AB hydrolase-1" evidence="1">
    <location>
        <begin position="86"/>
        <end position="181"/>
    </location>
</feature>
<dbReference type="InterPro" id="IPR000073">
    <property type="entry name" value="AB_hydrolase_1"/>
</dbReference>
<dbReference type="Proteomes" id="UP000241769">
    <property type="component" value="Unassembled WGS sequence"/>
</dbReference>
<organism evidence="2 3">
    <name type="scientific">Planoprotostelium fungivorum</name>
    <dbReference type="NCBI Taxonomy" id="1890364"/>
    <lineage>
        <taxon>Eukaryota</taxon>
        <taxon>Amoebozoa</taxon>
        <taxon>Evosea</taxon>
        <taxon>Variosea</taxon>
        <taxon>Cavosteliida</taxon>
        <taxon>Cavosteliaceae</taxon>
        <taxon>Planoprotostelium</taxon>
    </lineage>
</organism>
<comment type="caution">
    <text evidence="2">The sequence shown here is derived from an EMBL/GenBank/DDBJ whole genome shotgun (WGS) entry which is preliminary data.</text>
</comment>
<dbReference type="InterPro" id="IPR029058">
    <property type="entry name" value="AB_hydrolase_fold"/>
</dbReference>
<reference evidence="2 3" key="1">
    <citation type="journal article" date="2018" name="Genome Biol. Evol.">
        <title>Multiple Roots of Fruiting Body Formation in Amoebozoa.</title>
        <authorList>
            <person name="Hillmann F."/>
            <person name="Forbes G."/>
            <person name="Novohradska S."/>
            <person name="Ferling I."/>
            <person name="Riege K."/>
            <person name="Groth M."/>
            <person name="Westermann M."/>
            <person name="Marz M."/>
            <person name="Spaller T."/>
            <person name="Winckler T."/>
            <person name="Schaap P."/>
            <person name="Glockner G."/>
        </authorList>
    </citation>
    <scope>NUCLEOTIDE SEQUENCE [LARGE SCALE GENOMIC DNA]</scope>
    <source>
        <strain evidence="2 3">Jena</strain>
    </source>
</reference>
<evidence type="ECO:0000313" key="2">
    <source>
        <dbReference type="EMBL" id="PRP82241.1"/>
    </source>
</evidence>
<dbReference type="PRINTS" id="PR00412">
    <property type="entry name" value="EPOXHYDRLASE"/>
</dbReference>
<dbReference type="AlphaFoldDB" id="A0A2P6NE86"/>
<sequence>MKTVKSNLKSCLATPCVTLREMENSRVLGRSCPPGSQHLPIPHEHHHHYLYARYDDEMPYITVGEGRTKPANLYYESFGQGPNKVIFIMGFLCIGEAWDRQVKAFRLPKESEDEEDRYDERFEVVVFDNRGVGKSSHKGIGYTVEMMALDTLELILHLGWDTLHIVGMSLGGMIAMRLAYMLVDPATRSTLGPLPTLLTLNLGVTHAGGKNRITPKKGIWQSTKMLTTGITPNRRVKIVLPLLISKRALSDEKTYKEAFTEMRQTEKLAVVHPPIRGCLSQFLALVRHHMSDEELNLLRNSKVPTMIINGTADILIDPKNSDDLESALAPCERVVLDGAGHAINIEMEIEYNDAMFRHFQRRFLVQVKDAQQQVSYKLRCRTLSAVPHHMANAISS</sequence>
<dbReference type="SUPFAM" id="SSF53474">
    <property type="entry name" value="alpha/beta-Hydrolases"/>
    <property type="match status" value="1"/>
</dbReference>
<evidence type="ECO:0000259" key="1">
    <source>
        <dbReference type="Pfam" id="PF00561"/>
    </source>
</evidence>
<dbReference type="Pfam" id="PF00561">
    <property type="entry name" value="Abhydrolase_1"/>
    <property type="match status" value="1"/>
</dbReference>
<dbReference type="InParanoid" id="A0A2P6NE86"/>
<dbReference type="PANTHER" id="PTHR43433:SF5">
    <property type="entry name" value="AB HYDROLASE-1 DOMAIN-CONTAINING PROTEIN"/>
    <property type="match status" value="1"/>
</dbReference>
<dbReference type="InterPro" id="IPR000639">
    <property type="entry name" value="Epox_hydrolase-like"/>
</dbReference>
<dbReference type="PANTHER" id="PTHR43433">
    <property type="entry name" value="HYDROLASE, ALPHA/BETA FOLD FAMILY PROTEIN"/>
    <property type="match status" value="1"/>
</dbReference>
<dbReference type="InterPro" id="IPR050471">
    <property type="entry name" value="AB_hydrolase"/>
</dbReference>
<dbReference type="EMBL" id="MDYQ01000107">
    <property type="protein sequence ID" value="PRP82241.1"/>
    <property type="molecule type" value="Genomic_DNA"/>
</dbReference>
<keyword evidence="3" id="KW-1185">Reference proteome</keyword>
<evidence type="ECO:0000313" key="3">
    <source>
        <dbReference type="Proteomes" id="UP000241769"/>
    </source>
</evidence>
<name>A0A2P6NE86_9EUKA</name>
<protein>
    <recommendedName>
        <fullName evidence="1">AB hydrolase-1 domain-containing protein</fullName>
    </recommendedName>
</protein>
<accession>A0A2P6NE86</accession>
<proteinExistence type="predicted"/>
<dbReference type="OrthoDB" id="17416at2759"/>
<dbReference type="GO" id="GO:0003824">
    <property type="term" value="F:catalytic activity"/>
    <property type="evidence" value="ECO:0007669"/>
    <property type="project" value="InterPro"/>
</dbReference>